<accession>A0A167DBY5</accession>
<feature type="region of interest" description="Disordered" evidence="1">
    <location>
        <begin position="95"/>
        <end position="126"/>
    </location>
</feature>
<keyword evidence="3" id="KW-1185">Reference proteome</keyword>
<dbReference type="GeneID" id="30032759"/>
<dbReference type="EMBL" id="CP014501">
    <property type="protein sequence ID" value="ANB12736.1"/>
    <property type="molecule type" value="Genomic_DNA"/>
</dbReference>
<name>A0A167DBY5_9ASCO</name>
<protein>
    <submittedName>
        <fullName evidence="2">Phosphoprotein phosphatase 2A catalytic subunit PPH21</fullName>
    </submittedName>
</protein>
<evidence type="ECO:0000313" key="2">
    <source>
        <dbReference type="EMBL" id="ANB12736.1"/>
    </source>
</evidence>
<organism evidence="2 3">
    <name type="scientific">Sugiyamaella lignohabitans</name>
    <dbReference type="NCBI Taxonomy" id="796027"/>
    <lineage>
        <taxon>Eukaryota</taxon>
        <taxon>Fungi</taxon>
        <taxon>Dikarya</taxon>
        <taxon>Ascomycota</taxon>
        <taxon>Saccharomycotina</taxon>
        <taxon>Dipodascomycetes</taxon>
        <taxon>Dipodascales</taxon>
        <taxon>Trichomonascaceae</taxon>
        <taxon>Sugiyamaella</taxon>
    </lineage>
</organism>
<evidence type="ECO:0000256" key="1">
    <source>
        <dbReference type="SAM" id="MobiDB-lite"/>
    </source>
</evidence>
<gene>
    <name evidence="2" type="primary">PPH21</name>
    <name evidence="2" type="ORF">AWJ20_1004</name>
</gene>
<dbReference type="Proteomes" id="UP000189580">
    <property type="component" value="Chromosome a"/>
</dbReference>
<proteinExistence type="predicted"/>
<dbReference type="KEGG" id="slb:AWJ20_1004"/>
<dbReference type="RefSeq" id="XP_018735213.1">
    <property type="nucleotide sequence ID" value="XM_018877852.1"/>
</dbReference>
<sequence length="152" mass="16286">MDIDPDVQMEDALTEPSLGLEDEENGHIHEFGVDPLDSRYHDISVMGRNAPAELTSQSLNQLDSWIETLQGCNPLSEEEVQQLCNMVSTTAPTRCRSRSEHNGVWGSAPAAGGETRGNGGVPPAAGALPQTPLCSLRERLGGCEWDTNEGVG</sequence>
<reference evidence="2 3" key="1">
    <citation type="submission" date="2016-02" db="EMBL/GenBank/DDBJ databases">
        <title>Complete genome sequence and transcriptome regulation of the pentose utilising yeast Sugiyamaella lignohabitans.</title>
        <authorList>
            <person name="Bellasio M."/>
            <person name="Peymann A."/>
            <person name="Valli M."/>
            <person name="Sipitzky M."/>
            <person name="Graf A."/>
            <person name="Sauer M."/>
            <person name="Marx H."/>
            <person name="Mattanovich D."/>
        </authorList>
    </citation>
    <scope>NUCLEOTIDE SEQUENCE [LARGE SCALE GENOMIC DNA]</scope>
    <source>
        <strain evidence="2 3">CBS 10342</strain>
    </source>
</reference>
<dbReference type="AlphaFoldDB" id="A0A167DBY5"/>
<evidence type="ECO:0000313" key="3">
    <source>
        <dbReference type="Proteomes" id="UP000189580"/>
    </source>
</evidence>